<dbReference type="PANTHER" id="PTHR46268:SF27">
    <property type="entry name" value="UNIVERSAL STRESS PROTEIN RV2623"/>
    <property type="match status" value="1"/>
</dbReference>
<sequence>MTKLTSILVATDLSTRSDRAVRRAAHIARAHGAALTVLTVMDDAMPAEVIDTLHAKTRSALERFVGSVCVGVNVTIKAEPGDPTTDILHACADGTNLLVMGTHRVRPFLDLLRETTMQRIVRHTSTPVLLVTDRADHHYANVSAACDFSPASSGAIRIAHAIAPEAQIHPLHALNVPYAGRLSRTQAAGDAIEASFRKEAEVSARNWLASETLPTSKMSDLEILPGSPLAILRSKIELGDIDLVAVGAHGRVGSARSLLGSLATDLMRDPPCDVLIARP</sequence>
<dbReference type="RefSeq" id="WP_076627602.1">
    <property type="nucleotide sequence ID" value="NZ_CP019312.1"/>
</dbReference>
<evidence type="ECO:0000256" key="3">
    <source>
        <dbReference type="ARBA" id="ARBA00022840"/>
    </source>
</evidence>
<dbReference type="PANTHER" id="PTHR46268">
    <property type="entry name" value="STRESS RESPONSE PROTEIN NHAX"/>
    <property type="match status" value="1"/>
</dbReference>
<evidence type="ECO:0000259" key="4">
    <source>
        <dbReference type="Pfam" id="PF00582"/>
    </source>
</evidence>
<keyword evidence="6" id="KW-1185">Reference proteome</keyword>
<dbReference type="InterPro" id="IPR006016">
    <property type="entry name" value="UspA"/>
</dbReference>
<feature type="domain" description="UspA" evidence="4">
    <location>
        <begin position="6"/>
        <end position="131"/>
    </location>
</feature>
<organism evidence="5 6">
    <name type="scientific">Tateyamaria omphalii</name>
    <dbReference type="NCBI Taxonomy" id="299262"/>
    <lineage>
        <taxon>Bacteria</taxon>
        <taxon>Pseudomonadati</taxon>
        <taxon>Pseudomonadota</taxon>
        <taxon>Alphaproteobacteria</taxon>
        <taxon>Rhodobacterales</taxon>
        <taxon>Roseobacteraceae</taxon>
        <taxon>Tateyamaria</taxon>
    </lineage>
</organism>
<evidence type="ECO:0000256" key="2">
    <source>
        <dbReference type="ARBA" id="ARBA00022741"/>
    </source>
</evidence>
<evidence type="ECO:0000313" key="6">
    <source>
        <dbReference type="Proteomes" id="UP000186336"/>
    </source>
</evidence>
<dbReference type="SUPFAM" id="SSF52402">
    <property type="entry name" value="Adenine nucleotide alpha hydrolases-like"/>
    <property type="match status" value="2"/>
</dbReference>
<dbReference type="AlphaFoldDB" id="A0A1P8MUP5"/>
<protein>
    <recommendedName>
        <fullName evidence="4">UspA domain-containing protein</fullName>
    </recommendedName>
</protein>
<evidence type="ECO:0000313" key="5">
    <source>
        <dbReference type="EMBL" id="APX11741.1"/>
    </source>
</evidence>
<dbReference type="GO" id="GO:0005524">
    <property type="term" value="F:ATP binding"/>
    <property type="evidence" value="ECO:0007669"/>
    <property type="project" value="UniProtKB-KW"/>
</dbReference>
<proteinExistence type="inferred from homology"/>
<gene>
    <name evidence="5" type="ORF">BWR18_08640</name>
</gene>
<dbReference type="PRINTS" id="PR01438">
    <property type="entry name" value="UNVRSLSTRESS"/>
</dbReference>
<dbReference type="Gene3D" id="3.40.50.620">
    <property type="entry name" value="HUPs"/>
    <property type="match status" value="2"/>
</dbReference>
<feature type="domain" description="UspA" evidence="4">
    <location>
        <begin position="139"/>
        <end position="278"/>
    </location>
</feature>
<dbReference type="InterPro" id="IPR014729">
    <property type="entry name" value="Rossmann-like_a/b/a_fold"/>
</dbReference>
<evidence type="ECO:0000256" key="1">
    <source>
        <dbReference type="ARBA" id="ARBA00008791"/>
    </source>
</evidence>
<reference evidence="5 6" key="1">
    <citation type="submission" date="2017-01" db="EMBL/GenBank/DDBJ databases">
        <title>Complete genome of Tateyamaria omphalii DOK1-4 isolated from seawater in Dokdo.</title>
        <authorList>
            <person name="Kim J.H."/>
            <person name="Chi W.-J."/>
        </authorList>
    </citation>
    <scope>NUCLEOTIDE SEQUENCE [LARGE SCALE GENOMIC DNA]</scope>
    <source>
        <strain evidence="5 6">DOK1-4</strain>
    </source>
</reference>
<dbReference type="EMBL" id="CP019312">
    <property type="protein sequence ID" value="APX11741.1"/>
    <property type="molecule type" value="Genomic_DNA"/>
</dbReference>
<dbReference type="Pfam" id="PF00582">
    <property type="entry name" value="Usp"/>
    <property type="match status" value="2"/>
</dbReference>
<accession>A0A1P8MUP5</accession>
<dbReference type="Proteomes" id="UP000186336">
    <property type="component" value="Chromosome"/>
</dbReference>
<comment type="similarity">
    <text evidence="1">Belongs to the universal stress protein A family.</text>
</comment>
<dbReference type="InterPro" id="IPR006015">
    <property type="entry name" value="Universal_stress_UspA"/>
</dbReference>
<dbReference type="STRING" id="299262.BWR18_08640"/>
<keyword evidence="2" id="KW-0547">Nucleotide-binding</keyword>
<dbReference type="KEGG" id="tom:BWR18_08640"/>
<keyword evidence="3" id="KW-0067">ATP-binding</keyword>
<name>A0A1P8MUP5_9RHOB</name>
<dbReference type="OrthoDB" id="5564966at2"/>
<dbReference type="CDD" id="cd00293">
    <property type="entry name" value="USP-like"/>
    <property type="match status" value="2"/>
</dbReference>